<dbReference type="Pfam" id="PF02872">
    <property type="entry name" value="5_nucleotid_C"/>
    <property type="match status" value="1"/>
</dbReference>
<gene>
    <name evidence="9" type="ORF">PHAECO_LOCUS2117</name>
</gene>
<evidence type="ECO:0000256" key="5">
    <source>
        <dbReference type="ARBA" id="ARBA00022801"/>
    </source>
</evidence>
<dbReference type="InterPro" id="IPR036907">
    <property type="entry name" value="5'-Nucleotdase_C_sf"/>
</dbReference>
<dbReference type="CDD" id="cd07409">
    <property type="entry name" value="MPP_CD73_N"/>
    <property type="match status" value="1"/>
</dbReference>
<evidence type="ECO:0000256" key="6">
    <source>
        <dbReference type="RuleBase" id="RU362119"/>
    </source>
</evidence>
<reference evidence="9" key="1">
    <citation type="submission" date="2022-01" db="EMBL/GenBank/DDBJ databases">
        <authorList>
            <person name="King R."/>
        </authorList>
    </citation>
    <scope>NUCLEOTIDE SEQUENCE</scope>
</reference>
<evidence type="ECO:0000256" key="1">
    <source>
        <dbReference type="ARBA" id="ARBA00006654"/>
    </source>
</evidence>
<feature type="chain" id="PRO_5040547083" description="Apyrase" evidence="6">
    <location>
        <begin position="21"/>
        <end position="551"/>
    </location>
</feature>
<evidence type="ECO:0000313" key="10">
    <source>
        <dbReference type="Proteomes" id="UP001153737"/>
    </source>
</evidence>
<dbReference type="GO" id="GO:0008253">
    <property type="term" value="F:5'-nucleotidase activity"/>
    <property type="evidence" value="ECO:0007669"/>
    <property type="project" value="TreeGrafter"/>
</dbReference>
<dbReference type="PRINTS" id="PR01607">
    <property type="entry name" value="APYRASEFAMLY"/>
</dbReference>
<sequence>MFVVPSVLLLINLYVVYVQAVPTLQRSELFELSVIHFNDFHARYEQTNDEGGGCRNTDECIGGFSRLYNQIKSMREKNPKSILLNAGDTFQGTLWYTVGKWNVTQEFMNKLDIDAEVLGNHDFDDGIQGVVPYIKALNYPVVISNIDDSSEPEIQGTYKKSIIIERNGKKIGIIGVTTVTCKDLSDTGKLAFLPESSSVNQEAERLVKEEGVFTNIVLSHAGYDVDKIIARNASEKISLIVGGHSHTFLYTGDNPPGPAEVQGPYPTIIVPNKLGHEVLVVQASAFCRYLGNITLLLDENGEIVDYSGEPIFLGKNLPQDEQINEELLPWKKLVDEKGDGIVGSSLVELSAVGCYVKECTLGNFIADAYVYAFTNSSTPESWSEVALAVVNAGGLRSSLGQGNISYSDLVISQPFGNTIDVGEIEGKYVKEMFEQSIEINDLIQVSGFKVTYDLSQSVNNRVSSIQVRCQNCTIPRYEDIDWNKFYKIAMCSYLRSGGGGFSMISKHLKKIRVGSLDLDIFMDYLAHRSPVFEEEEGRIVMHGAKNTVTHQ</sequence>
<keyword evidence="4 6" id="KW-0547">Nucleotide-binding</keyword>
<dbReference type="SUPFAM" id="SSF56300">
    <property type="entry name" value="Metallo-dependent phosphatases"/>
    <property type="match status" value="1"/>
</dbReference>
<comment type="similarity">
    <text evidence="1 6">Belongs to the 5'-nucleotidase family.</text>
</comment>
<dbReference type="GO" id="GO:0006196">
    <property type="term" value="P:AMP catabolic process"/>
    <property type="evidence" value="ECO:0007669"/>
    <property type="project" value="TreeGrafter"/>
</dbReference>
<feature type="signal peptide" evidence="6">
    <location>
        <begin position="1"/>
        <end position="20"/>
    </location>
</feature>
<dbReference type="InterPro" id="IPR008334">
    <property type="entry name" value="5'-Nucleotdase_C"/>
</dbReference>
<feature type="domain" description="5'-Nucleotidase C-terminal" evidence="8">
    <location>
        <begin position="347"/>
        <end position="505"/>
    </location>
</feature>
<organism evidence="9 10">
    <name type="scientific">Phaedon cochleariae</name>
    <name type="common">Mustard beetle</name>
    <dbReference type="NCBI Taxonomy" id="80249"/>
    <lineage>
        <taxon>Eukaryota</taxon>
        <taxon>Metazoa</taxon>
        <taxon>Ecdysozoa</taxon>
        <taxon>Arthropoda</taxon>
        <taxon>Hexapoda</taxon>
        <taxon>Insecta</taxon>
        <taxon>Pterygota</taxon>
        <taxon>Neoptera</taxon>
        <taxon>Endopterygota</taxon>
        <taxon>Coleoptera</taxon>
        <taxon>Polyphaga</taxon>
        <taxon>Cucujiformia</taxon>
        <taxon>Chrysomeloidea</taxon>
        <taxon>Chrysomelidae</taxon>
        <taxon>Chrysomelinae</taxon>
        <taxon>Chrysomelini</taxon>
        <taxon>Phaedon</taxon>
    </lineage>
</organism>
<dbReference type="OrthoDB" id="7722975at2759"/>
<dbReference type="Gene3D" id="3.90.780.10">
    <property type="entry name" value="5'-Nucleotidase, C-terminal domain"/>
    <property type="match status" value="1"/>
</dbReference>
<evidence type="ECO:0000259" key="8">
    <source>
        <dbReference type="Pfam" id="PF02872"/>
    </source>
</evidence>
<dbReference type="PANTHER" id="PTHR11575:SF32">
    <property type="entry name" value="APYRASE-LIKE PROTEIN"/>
    <property type="match status" value="1"/>
</dbReference>
<dbReference type="InterPro" id="IPR004843">
    <property type="entry name" value="Calcineurin-like_PHP"/>
</dbReference>
<dbReference type="GO" id="GO:0000166">
    <property type="term" value="F:nucleotide binding"/>
    <property type="evidence" value="ECO:0007669"/>
    <property type="project" value="UniProtKB-KW"/>
</dbReference>
<evidence type="ECO:0000256" key="2">
    <source>
        <dbReference type="ARBA" id="ARBA00022723"/>
    </source>
</evidence>
<name>A0A9P0D942_PHACE</name>
<proteinExistence type="inferred from homology"/>
<evidence type="ECO:0000259" key="7">
    <source>
        <dbReference type="Pfam" id="PF00149"/>
    </source>
</evidence>
<dbReference type="FunFam" id="3.60.21.10:FF:000020">
    <property type="entry name" value="NT5E isoform 4"/>
    <property type="match status" value="1"/>
</dbReference>
<evidence type="ECO:0000256" key="3">
    <source>
        <dbReference type="ARBA" id="ARBA00022729"/>
    </source>
</evidence>
<protein>
    <recommendedName>
        <fullName evidence="11">Apyrase</fullName>
    </recommendedName>
</protein>
<dbReference type="PANTHER" id="PTHR11575">
    <property type="entry name" value="5'-NUCLEOTIDASE-RELATED"/>
    <property type="match status" value="1"/>
</dbReference>
<accession>A0A9P0D942</accession>
<dbReference type="EMBL" id="OU896716">
    <property type="protein sequence ID" value="CAH1117735.1"/>
    <property type="molecule type" value="Genomic_DNA"/>
</dbReference>
<evidence type="ECO:0000313" key="9">
    <source>
        <dbReference type="EMBL" id="CAH1117735.1"/>
    </source>
</evidence>
<dbReference type="InterPro" id="IPR029052">
    <property type="entry name" value="Metallo-depent_PP-like"/>
</dbReference>
<dbReference type="GO" id="GO:0046872">
    <property type="term" value="F:metal ion binding"/>
    <property type="evidence" value="ECO:0007669"/>
    <property type="project" value="UniProtKB-KW"/>
</dbReference>
<dbReference type="Pfam" id="PF00149">
    <property type="entry name" value="Metallophos"/>
    <property type="match status" value="1"/>
</dbReference>
<keyword evidence="3 6" id="KW-0732">Signal</keyword>
<dbReference type="GO" id="GO:0005886">
    <property type="term" value="C:plasma membrane"/>
    <property type="evidence" value="ECO:0007669"/>
    <property type="project" value="TreeGrafter"/>
</dbReference>
<evidence type="ECO:0008006" key="11">
    <source>
        <dbReference type="Google" id="ProtNLM"/>
    </source>
</evidence>
<dbReference type="FunFam" id="3.90.780.10:FF:000001">
    <property type="entry name" value="NT5E isoform 3"/>
    <property type="match status" value="1"/>
</dbReference>
<keyword evidence="2" id="KW-0479">Metal-binding</keyword>
<keyword evidence="5 6" id="KW-0378">Hydrolase</keyword>
<dbReference type="Gene3D" id="3.60.21.10">
    <property type="match status" value="1"/>
</dbReference>
<evidence type="ECO:0000256" key="4">
    <source>
        <dbReference type="ARBA" id="ARBA00022741"/>
    </source>
</evidence>
<keyword evidence="10" id="KW-1185">Reference proteome</keyword>
<dbReference type="InterPro" id="IPR006179">
    <property type="entry name" value="5_nucleotidase/apyrase"/>
</dbReference>
<dbReference type="AlphaFoldDB" id="A0A9P0D942"/>
<reference evidence="9" key="2">
    <citation type="submission" date="2022-10" db="EMBL/GenBank/DDBJ databases">
        <authorList>
            <consortium name="ENA_rothamsted_submissions"/>
            <consortium name="culmorum"/>
            <person name="King R."/>
        </authorList>
    </citation>
    <scope>NUCLEOTIDE SEQUENCE</scope>
</reference>
<feature type="domain" description="Calcineurin-like phosphoesterase" evidence="7">
    <location>
        <begin position="33"/>
        <end position="247"/>
    </location>
</feature>
<dbReference type="Proteomes" id="UP001153737">
    <property type="component" value="Chromosome 10"/>
</dbReference>
<dbReference type="SUPFAM" id="SSF55816">
    <property type="entry name" value="5'-nucleotidase (syn. UDP-sugar hydrolase), C-terminal domain"/>
    <property type="match status" value="1"/>
</dbReference>